<dbReference type="InterPro" id="IPR001245">
    <property type="entry name" value="Ser-Thr/Tyr_kinase_cat_dom"/>
</dbReference>
<keyword evidence="9" id="KW-1185">Reference proteome</keyword>
<evidence type="ECO:0000256" key="1">
    <source>
        <dbReference type="ARBA" id="ARBA00022679"/>
    </source>
</evidence>
<dbReference type="PANTHER" id="PTHR44329:SF288">
    <property type="entry name" value="MITOGEN-ACTIVATED PROTEIN KINASE KINASE KINASE 20"/>
    <property type="match status" value="1"/>
</dbReference>
<proteinExistence type="predicted"/>
<sequence>MSTMEAQWPKHIAQRVSESIRADVEAMICTSRLARKNNCIALIDKKDIQIGQLLGAGSFSEVHEVQLGGGRRVAIKYLKRDLLDQPENFRLAAGELAVEAHMLAAFDHPNIIKIRGWAASGVHSFAQGRNDSFFLLLDCLDETLEQRLEKWQTQSPTINKALSRPLQHDILDFWRRLNSGYNSPMDQMATEIHLFHIKHQEEMYLEKLRICGEIASALAYLHEHRVIYRDLKPSNIGFLNNRVQLFDFGLSRELPTPSLDEPFLMSGKIGTLRYMAVEVACLQPYNVAADVYSWAMVAYEIMALTKPFSGWTRDMHSQMVCGMGARPPLNHHGVFVAPPFQAILQQAWHQMPHMRPSIAAVRHDVQILEHQQMQLVLELMKSNQFQQRTSQQDRAGRQAPSRTSSSCTSSTAMTNESWD</sequence>
<dbReference type="SUPFAM" id="SSF56112">
    <property type="entry name" value="Protein kinase-like (PK-like)"/>
    <property type="match status" value="1"/>
</dbReference>
<dbReference type="OrthoDB" id="42407at2759"/>
<dbReference type="PROSITE" id="PS50011">
    <property type="entry name" value="PROTEIN_KINASE_DOM"/>
    <property type="match status" value="1"/>
</dbReference>
<dbReference type="InterPro" id="IPR000719">
    <property type="entry name" value="Prot_kinase_dom"/>
</dbReference>
<evidence type="ECO:0000256" key="3">
    <source>
        <dbReference type="ARBA" id="ARBA00022777"/>
    </source>
</evidence>
<evidence type="ECO:0000259" key="7">
    <source>
        <dbReference type="PROSITE" id="PS50011"/>
    </source>
</evidence>
<reference evidence="8 9" key="1">
    <citation type="journal article" date="2015" name="Plant Cell">
        <title>Oil accumulation by the oleaginous diatom Fistulifera solaris as revealed by the genome and transcriptome.</title>
        <authorList>
            <person name="Tanaka T."/>
            <person name="Maeda Y."/>
            <person name="Veluchamy A."/>
            <person name="Tanaka M."/>
            <person name="Abida H."/>
            <person name="Marechal E."/>
            <person name="Bowler C."/>
            <person name="Muto M."/>
            <person name="Sunaga Y."/>
            <person name="Tanaka M."/>
            <person name="Yoshino T."/>
            <person name="Taniguchi T."/>
            <person name="Fukuda Y."/>
            <person name="Nemoto M."/>
            <person name="Matsumoto M."/>
            <person name="Wong P.S."/>
            <person name="Aburatani S."/>
            <person name="Fujibuchi W."/>
        </authorList>
    </citation>
    <scope>NUCLEOTIDE SEQUENCE [LARGE SCALE GENOMIC DNA]</scope>
    <source>
        <strain evidence="8 9">JPCC DA0580</strain>
    </source>
</reference>
<dbReference type="SMART" id="SM00220">
    <property type="entry name" value="S_TKc"/>
    <property type="match status" value="1"/>
</dbReference>
<protein>
    <recommendedName>
        <fullName evidence="7">Protein kinase domain-containing protein</fullName>
    </recommendedName>
</protein>
<keyword evidence="1" id="KW-0808">Transferase</keyword>
<feature type="compositionally biased region" description="Low complexity" evidence="6">
    <location>
        <begin position="401"/>
        <end position="411"/>
    </location>
</feature>
<evidence type="ECO:0000256" key="5">
    <source>
        <dbReference type="PROSITE-ProRule" id="PRU10141"/>
    </source>
</evidence>
<evidence type="ECO:0000256" key="6">
    <source>
        <dbReference type="SAM" id="MobiDB-lite"/>
    </source>
</evidence>
<dbReference type="EMBL" id="BDSP01000211">
    <property type="protein sequence ID" value="GAX24575.1"/>
    <property type="molecule type" value="Genomic_DNA"/>
</dbReference>
<keyword evidence="2 5" id="KW-0547">Nucleotide-binding</keyword>
<dbReference type="InterPro" id="IPR011009">
    <property type="entry name" value="Kinase-like_dom_sf"/>
</dbReference>
<dbReference type="GO" id="GO:0004674">
    <property type="term" value="F:protein serine/threonine kinase activity"/>
    <property type="evidence" value="ECO:0007669"/>
    <property type="project" value="TreeGrafter"/>
</dbReference>
<dbReference type="GO" id="GO:0005524">
    <property type="term" value="F:ATP binding"/>
    <property type="evidence" value="ECO:0007669"/>
    <property type="project" value="UniProtKB-UniRule"/>
</dbReference>
<evidence type="ECO:0000256" key="4">
    <source>
        <dbReference type="ARBA" id="ARBA00022840"/>
    </source>
</evidence>
<feature type="region of interest" description="Disordered" evidence="6">
    <location>
        <begin position="387"/>
        <end position="419"/>
    </location>
</feature>
<evidence type="ECO:0000256" key="2">
    <source>
        <dbReference type="ARBA" id="ARBA00022741"/>
    </source>
</evidence>
<organism evidence="8 9">
    <name type="scientific">Fistulifera solaris</name>
    <name type="common">Oleaginous diatom</name>
    <dbReference type="NCBI Taxonomy" id="1519565"/>
    <lineage>
        <taxon>Eukaryota</taxon>
        <taxon>Sar</taxon>
        <taxon>Stramenopiles</taxon>
        <taxon>Ochrophyta</taxon>
        <taxon>Bacillariophyta</taxon>
        <taxon>Bacillariophyceae</taxon>
        <taxon>Bacillariophycidae</taxon>
        <taxon>Naviculales</taxon>
        <taxon>Naviculaceae</taxon>
        <taxon>Fistulifera</taxon>
    </lineage>
</organism>
<keyword evidence="4 5" id="KW-0067">ATP-binding</keyword>
<dbReference type="InterPro" id="IPR017441">
    <property type="entry name" value="Protein_kinase_ATP_BS"/>
</dbReference>
<dbReference type="PANTHER" id="PTHR44329">
    <property type="entry name" value="SERINE/THREONINE-PROTEIN KINASE TNNI3K-RELATED"/>
    <property type="match status" value="1"/>
</dbReference>
<dbReference type="PROSITE" id="PS00107">
    <property type="entry name" value="PROTEIN_KINASE_ATP"/>
    <property type="match status" value="1"/>
</dbReference>
<dbReference type="InParanoid" id="A0A1Z5KEM6"/>
<keyword evidence="3" id="KW-0418">Kinase</keyword>
<feature type="binding site" evidence="5">
    <location>
        <position position="76"/>
    </location>
    <ligand>
        <name>ATP</name>
        <dbReference type="ChEBI" id="CHEBI:30616"/>
    </ligand>
</feature>
<accession>A0A1Z5KEM6</accession>
<evidence type="ECO:0000313" key="9">
    <source>
        <dbReference type="Proteomes" id="UP000198406"/>
    </source>
</evidence>
<dbReference type="Pfam" id="PF07714">
    <property type="entry name" value="PK_Tyr_Ser-Thr"/>
    <property type="match status" value="1"/>
</dbReference>
<name>A0A1Z5KEM6_FISSO</name>
<dbReference type="Gene3D" id="1.10.510.10">
    <property type="entry name" value="Transferase(Phosphotransferase) domain 1"/>
    <property type="match status" value="1"/>
</dbReference>
<dbReference type="InterPro" id="IPR051681">
    <property type="entry name" value="Ser/Thr_Kinases-Pseudokinases"/>
</dbReference>
<comment type="caution">
    <text evidence="8">The sequence shown here is derived from an EMBL/GenBank/DDBJ whole genome shotgun (WGS) entry which is preliminary data.</text>
</comment>
<dbReference type="Gene3D" id="3.30.200.20">
    <property type="entry name" value="Phosphorylase Kinase, domain 1"/>
    <property type="match status" value="1"/>
</dbReference>
<feature type="domain" description="Protein kinase" evidence="7">
    <location>
        <begin position="48"/>
        <end position="373"/>
    </location>
</feature>
<gene>
    <name evidence="8" type="ORF">FisN_4Hh093</name>
</gene>
<dbReference type="AlphaFoldDB" id="A0A1Z5KEM6"/>
<dbReference type="Proteomes" id="UP000198406">
    <property type="component" value="Unassembled WGS sequence"/>
</dbReference>
<evidence type="ECO:0000313" key="8">
    <source>
        <dbReference type="EMBL" id="GAX24575.1"/>
    </source>
</evidence>